<organism evidence="1">
    <name type="scientific">hydrothermal vent metagenome</name>
    <dbReference type="NCBI Taxonomy" id="652676"/>
    <lineage>
        <taxon>unclassified sequences</taxon>
        <taxon>metagenomes</taxon>
        <taxon>ecological metagenomes</taxon>
    </lineage>
</organism>
<accession>A0A3B0VBZ9</accession>
<dbReference type="AlphaFoldDB" id="A0A3B0VBZ9"/>
<dbReference type="EMBL" id="UOEU01000824">
    <property type="protein sequence ID" value="VAW41085.1"/>
    <property type="molecule type" value="Genomic_DNA"/>
</dbReference>
<name>A0A3B0VBZ9_9ZZZZ</name>
<sequence>MQVASVQVKSWVILSGVKNLFNLYRFSTIKVKK</sequence>
<evidence type="ECO:0000313" key="1">
    <source>
        <dbReference type="EMBL" id="VAW41085.1"/>
    </source>
</evidence>
<protein>
    <submittedName>
        <fullName evidence="1">Uncharacterized protein</fullName>
    </submittedName>
</protein>
<reference evidence="1" key="1">
    <citation type="submission" date="2018-06" db="EMBL/GenBank/DDBJ databases">
        <authorList>
            <person name="Zhirakovskaya E."/>
        </authorList>
    </citation>
    <scope>NUCLEOTIDE SEQUENCE</scope>
</reference>
<gene>
    <name evidence="1" type="ORF">MNBD_CHLOROFLEXI01-2340</name>
</gene>
<proteinExistence type="predicted"/>